<dbReference type="Gene3D" id="3.90.1200.10">
    <property type="match status" value="1"/>
</dbReference>
<dbReference type="Pfam" id="PF12833">
    <property type="entry name" value="HTH_18"/>
    <property type="match status" value="1"/>
</dbReference>
<reference evidence="5" key="1">
    <citation type="journal article" date="2014" name="Int. J. Syst. Evol. Microbiol.">
        <title>Complete genome sequence of Corynebacterium casei LMG S-19264T (=DSM 44701T), isolated from a smear-ripened cheese.</title>
        <authorList>
            <consortium name="US DOE Joint Genome Institute (JGI-PGF)"/>
            <person name="Walter F."/>
            <person name="Albersmeier A."/>
            <person name="Kalinowski J."/>
            <person name="Ruckert C."/>
        </authorList>
    </citation>
    <scope>NUCLEOTIDE SEQUENCE</scope>
    <source>
        <strain evidence="5">CCM 8433</strain>
    </source>
</reference>
<dbReference type="AlphaFoldDB" id="A0A917JHH5"/>
<dbReference type="PROSITE" id="PS01124">
    <property type="entry name" value="HTH_ARAC_FAMILY_2"/>
    <property type="match status" value="1"/>
</dbReference>
<dbReference type="Gene3D" id="1.10.10.60">
    <property type="entry name" value="Homeodomain-like"/>
    <property type="match status" value="2"/>
</dbReference>
<keyword evidence="1" id="KW-0805">Transcription regulation</keyword>
<dbReference type="EMBL" id="BMDT01000005">
    <property type="protein sequence ID" value="GGI65771.1"/>
    <property type="molecule type" value="Genomic_DNA"/>
</dbReference>
<evidence type="ECO:0000313" key="6">
    <source>
        <dbReference type="Proteomes" id="UP000622610"/>
    </source>
</evidence>
<dbReference type="InterPro" id="IPR018062">
    <property type="entry name" value="HTH_AraC-typ_CS"/>
</dbReference>
<dbReference type="PROSITE" id="PS00041">
    <property type="entry name" value="HTH_ARAC_FAMILY_1"/>
    <property type="match status" value="1"/>
</dbReference>
<comment type="caution">
    <text evidence="5">The sequence shown here is derived from an EMBL/GenBank/DDBJ whole genome shotgun (WGS) entry which is preliminary data.</text>
</comment>
<dbReference type="SMART" id="SM00342">
    <property type="entry name" value="HTH_ARAC"/>
    <property type="match status" value="1"/>
</dbReference>
<evidence type="ECO:0000256" key="3">
    <source>
        <dbReference type="ARBA" id="ARBA00023163"/>
    </source>
</evidence>
<protein>
    <recommendedName>
        <fullName evidence="4">HTH araC/xylS-type domain-containing protein</fullName>
    </recommendedName>
</protein>
<dbReference type="InterPro" id="IPR009057">
    <property type="entry name" value="Homeodomain-like_sf"/>
</dbReference>
<reference evidence="5" key="2">
    <citation type="submission" date="2020-09" db="EMBL/GenBank/DDBJ databases">
        <authorList>
            <person name="Sun Q."/>
            <person name="Sedlacek I."/>
        </authorList>
    </citation>
    <scope>NUCLEOTIDE SEQUENCE</scope>
    <source>
        <strain evidence="5">CCM 8433</strain>
    </source>
</reference>
<dbReference type="PANTHER" id="PTHR47504:SF5">
    <property type="entry name" value="RIGHT ORIGIN-BINDING PROTEIN"/>
    <property type="match status" value="1"/>
</dbReference>
<dbReference type="Proteomes" id="UP000622610">
    <property type="component" value="Unassembled WGS sequence"/>
</dbReference>
<dbReference type="InterPro" id="IPR050959">
    <property type="entry name" value="MarA-like"/>
</dbReference>
<dbReference type="SUPFAM" id="SSF46689">
    <property type="entry name" value="Homeodomain-like"/>
    <property type="match status" value="2"/>
</dbReference>
<organism evidence="5 6">
    <name type="scientific">Enterococcus alcedinis</name>
    <dbReference type="NCBI Taxonomy" id="1274384"/>
    <lineage>
        <taxon>Bacteria</taxon>
        <taxon>Bacillati</taxon>
        <taxon>Bacillota</taxon>
        <taxon>Bacilli</taxon>
        <taxon>Lactobacillales</taxon>
        <taxon>Enterococcaceae</taxon>
        <taxon>Enterococcus</taxon>
    </lineage>
</organism>
<dbReference type="SUPFAM" id="SSF56112">
    <property type="entry name" value="Protein kinase-like (PK-like)"/>
    <property type="match status" value="1"/>
</dbReference>
<evidence type="ECO:0000256" key="1">
    <source>
        <dbReference type="ARBA" id="ARBA00023015"/>
    </source>
</evidence>
<gene>
    <name evidence="5" type="ORF">GCM10011482_14250</name>
</gene>
<evidence type="ECO:0000256" key="2">
    <source>
        <dbReference type="ARBA" id="ARBA00023125"/>
    </source>
</evidence>
<dbReference type="InterPro" id="IPR002575">
    <property type="entry name" value="Aminoglycoside_PTrfase"/>
</dbReference>
<dbReference type="Pfam" id="PF01636">
    <property type="entry name" value="APH"/>
    <property type="match status" value="1"/>
</dbReference>
<dbReference type="InterPro" id="IPR011009">
    <property type="entry name" value="Kinase-like_dom_sf"/>
</dbReference>
<evidence type="ECO:0000313" key="5">
    <source>
        <dbReference type="EMBL" id="GGI65771.1"/>
    </source>
</evidence>
<keyword evidence="6" id="KW-1185">Reference proteome</keyword>
<dbReference type="PANTHER" id="PTHR47504">
    <property type="entry name" value="RIGHT ORIGIN-BINDING PROTEIN"/>
    <property type="match status" value="1"/>
</dbReference>
<dbReference type="GO" id="GO:0043565">
    <property type="term" value="F:sequence-specific DNA binding"/>
    <property type="evidence" value="ECO:0007669"/>
    <property type="project" value="InterPro"/>
</dbReference>
<accession>A0A917JHH5</accession>
<evidence type="ECO:0000259" key="4">
    <source>
        <dbReference type="PROSITE" id="PS01124"/>
    </source>
</evidence>
<dbReference type="RefSeq" id="WP_188367606.1">
    <property type="nucleotide sequence ID" value="NZ_BMDT01000005.1"/>
</dbReference>
<feature type="domain" description="HTH araC/xylS-type" evidence="4">
    <location>
        <begin position="5"/>
        <end position="102"/>
    </location>
</feature>
<sequence>MNHFQNILDYIEESLTSTIEIKELAEMSHYSLFHFYKLFQAVTGLPIKQYIIRRRLIHALYAIQKGREITATAFEYGFDSYSGFFRAFSKEYGMSPSNYLKSNSAMKPYKIQMDKERYKFMNQNQLRKLLSNWDFPIETIQAAIYPNTGNISEFVWEINDSYLLKAFENQENLNKNLTIIPSLPQDFTIIQTTKGADFLEFGNQWYLLMTKSQGNPWLSKNILSSSDYSGRFYGELIGQTSLMLKEITGDFPQTNLLETLSNWAFPVGSPFLAWENEAKLAYMDALIENHPKLDKQLIHRDLNSSNILLVDDSFTLIDFDMTEINVRIFDPCYFTTSILADQFSQEDFSEEKWFTLFHDTMKGYDEIATLTEIEKTSIPLVVIAIQLICVAYFTGYDKYSDLAKTNIAMTNWLIEKYEKLAFIE</sequence>
<name>A0A917JHH5_9ENTE</name>
<proteinExistence type="predicted"/>
<keyword evidence="3" id="KW-0804">Transcription</keyword>
<keyword evidence="2" id="KW-0238">DNA-binding</keyword>
<dbReference type="GO" id="GO:0003700">
    <property type="term" value="F:DNA-binding transcription factor activity"/>
    <property type="evidence" value="ECO:0007669"/>
    <property type="project" value="InterPro"/>
</dbReference>
<dbReference type="InterPro" id="IPR018060">
    <property type="entry name" value="HTH_AraC"/>
</dbReference>